<keyword evidence="4 9" id="KW-0808">Transferase</keyword>
<keyword evidence="9" id="KW-1003">Cell membrane</keyword>
<dbReference type="Pfam" id="PF04413">
    <property type="entry name" value="Glycos_transf_N"/>
    <property type="match status" value="1"/>
</dbReference>
<dbReference type="EMBL" id="JAANXD010000070">
    <property type="protein sequence ID" value="MBS1258590.1"/>
    <property type="molecule type" value="Genomic_DNA"/>
</dbReference>
<comment type="pathway">
    <text evidence="1 9">Bacterial outer membrane biogenesis; LPS core biosynthesis.</text>
</comment>
<dbReference type="InterPro" id="IPR007507">
    <property type="entry name" value="Glycos_transf_N"/>
</dbReference>
<dbReference type="EC" id="2.4.99.12" evidence="2 9"/>
<dbReference type="GO" id="GO:0005886">
    <property type="term" value="C:plasma membrane"/>
    <property type="evidence" value="ECO:0007669"/>
    <property type="project" value="UniProtKB-SubCell"/>
</dbReference>
<feature type="domain" description="3-deoxy-D-manno-octulosonic-acid transferase N-terminal" evidence="10">
    <location>
        <begin position="34"/>
        <end position="213"/>
    </location>
</feature>
<evidence type="ECO:0000256" key="6">
    <source>
        <dbReference type="ARBA" id="ARBA00049183"/>
    </source>
</evidence>
<dbReference type="Gene3D" id="3.40.50.2000">
    <property type="entry name" value="Glycogen Phosphorylase B"/>
    <property type="match status" value="1"/>
</dbReference>
<dbReference type="SUPFAM" id="SSF53756">
    <property type="entry name" value="UDP-Glycosyltransferase/glycogen phosphorylase"/>
    <property type="match status" value="1"/>
</dbReference>
<evidence type="ECO:0000256" key="1">
    <source>
        <dbReference type="ARBA" id="ARBA00004713"/>
    </source>
</evidence>
<dbReference type="AlphaFoldDB" id="A0A941W337"/>
<sequence>MPLIFDSIYLTASLLGSPYLLFKILTSKRYRSGLNQRFGITAERRGSKPGIWVHGASVGEIITAKSIIERIDKEFPEWETFISATTNTGFSVAEKNFSDKAVFYFPADLSWTTRKVLLKKRPSFILLVELEIWPNFLISAYMKNIPVIIVNGRISNRSLMAYRAISYISKVFRNSLTSKMNTYCARTEIDAQRFRDLGIPDKQVFVTGTMKYDNIPTHIDESISKGLAELFHINDDDLVLIGGSTHAGEEEILIRVFEKLNEKYSNLKLIMAPRHIERTGDVSRLIEKMGFVPVLKTQLDGSNYNWQNTKKEITLIDTVGDLGKIYSLANYVFVGKSLVPSGGQNMMEPAGLGKPVVFGPHTFNFKEETDLLLKNSAAKMVESENELFKAIEYFIKNPDEAKEIGLKAQKVVNEKRGATGKSMEIIGEILAKKSSGRF</sequence>
<dbReference type="InterPro" id="IPR039901">
    <property type="entry name" value="Kdotransferase"/>
</dbReference>
<keyword evidence="9" id="KW-0472">Membrane</keyword>
<dbReference type="Proteomes" id="UP000722750">
    <property type="component" value="Unassembled WGS sequence"/>
</dbReference>
<evidence type="ECO:0000256" key="9">
    <source>
        <dbReference type="RuleBase" id="RU365103"/>
    </source>
</evidence>
<comment type="function">
    <text evidence="9">Involved in lipopolysaccharide (LPS) biosynthesis. Catalyzes the transfer of 3-deoxy-D-manno-octulosonate (Kdo) residue(s) from CMP-Kdo to lipid IV(A), the tetraacyldisaccharide-1,4'-bisphosphate precursor of lipid A.</text>
</comment>
<evidence type="ECO:0000256" key="3">
    <source>
        <dbReference type="ARBA" id="ARBA00019077"/>
    </source>
</evidence>
<dbReference type="GO" id="GO:0043842">
    <property type="term" value="F:Kdo transferase activity"/>
    <property type="evidence" value="ECO:0007669"/>
    <property type="project" value="UniProtKB-EC"/>
</dbReference>
<accession>A0A941W337</accession>
<dbReference type="InterPro" id="IPR038107">
    <property type="entry name" value="Glycos_transf_N_sf"/>
</dbReference>
<evidence type="ECO:0000256" key="2">
    <source>
        <dbReference type="ARBA" id="ARBA00012621"/>
    </source>
</evidence>
<protein>
    <recommendedName>
        <fullName evidence="3 9">3-deoxy-D-manno-octulosonic acid transferase</fullName>
        <shortName evidence="9">Kdo transferase</shortName>
        <ecNumber evidence="2 9">2.4.99.12</ecNumber>
    </recommendedName>
    <alternativeName>
        <fullName evidence="5 9">Lipid IV(A) 3-deoxy-D-manno-octulosonic acid transferase</fullName>
    </alternativeName>
</protein>
<evidence type="ECO:0000313" key="11">
    <source>
        <dbReference type="EMBL" id="MBS1258590.1"/>
    </source>
</evidence>
<comment type="catalytic activity">
    <reaction evidence="6 9">
        <text>lipid IVA (E. coli) + CMP-3-deoxy-beta-D-manno-octulosonate = alpha-Kdo-(2-&gt;6)-lipid IVA (E. coli) + CMP + H(+)</text>
        <dbReference type="Rhea" id="RHEA:28066"/>
        <dbReference type="ChEBI" id="CHEBI:15378"/>
        <dbReference type="ChEBI" id="CHEBI:58603"/>
        <dbReference type="ChEBI" id="CHEBI:60364"/>
        <dbReference type="ChEBI" id="CHEBI:60377"/>
        <dbReference type="ChEBI" id="CHEBI:85987"/>
        <dbReference type="EC" id="2.4.99.12"/>
    </reaction>
</comment>
<name>A0A941W337_9BACT</name>
<feature type="active site" description="Proton acceptor" evidence="7">
    <location>
        <position position="60"/>
    </location>
</feature>
<evidence type="ECO:0000256" key="4">
    <source>
        <dbReference type="ARBA" id="ARBA00022679"/>
    </source>
</evidence>
<evidence type="ECO:0000256" key="8">
    <source>
        <dbReference type="PIRSR" id="PIRSR639901-2"/>
    </source>
</evidence>
<comment type="caution">
    <text evidence="11">The sequence shown here is derived from an EMBL/GenBank/DDBJ whole genome shotgun (WGS) entry which is preliminary data.</text>
</comment>
<dbReference type="Gene3D" id="3.40.50.11720">
    <property type="entry name" value="3-Deoxy-D-manno-octulosonic-acid transferase, N-terminal domain"/>
    <property type="match status" value="1"/>
</dbReference>
<reference evidence="11" key="1">
    <citation type="journal article" date="2021" name="ISME J.">
        <title>Fine-scale metabolic discontinuity in a stratified prokaryote microbiome of a Red Sea deep halocline.</title>
        <authorList>
            <person name="Michoud G."/>
            <person name="Ngugi D.K."/>
            <person name="Barozzi A."/>
            <person name="Merlino G."/>
            <person name="Calleja M.L."/>
            <person name="Delgado-Huertas A."/>
            <person name="Moran X.A.G."/>
            <person name="Daffonchio D."/>
        </authorList>
    </citation>
    <scope>NUCLEOTIDE SEQUENCE</scope>
    <source>
        <strain evidence="11">SuakinDeep_MAG55_1</strain>
    </source>
</reference>
<evidence type="ECO:0000313" key="12">
    <source>
        <dbReference type="Proteomes" id="UP000722750"/>
    </source>
</evidence>
<feature type="site" description="Transition state stabilizer" evidence="8">
    <location>
        <position position="211"/>
    </location>
</feature>
<dbReference type="PANTHER" id="PTHR42755:SF1">
    <property type="entry name" value="3-DEOXY-D-MANNO-OCTULOSONIC ACID TRANSFERASE, MITOCHONDRIAL-RELATED"/>
    <property type="match status" value="1"/>
</dbReference>
<dbReference type="PANTHER" id="PTHR42755">
    <property type="entry name" value="3-DEOXY-MANNO-OCTULOSONATE CYTIDYLYLTRANSFERASE"/>
    <property type="match status" value="1"/>
</dbReference>
<evidence type="ECO:0000256" key="5">
    <source>
        <dbReference type="ARBA" id="ARBA00031445"/>
    </source>
</evidence>
<evidence type="ECO:0000259" key="10">
    <source>
        <dbReference type="Pfam" id="PF04413"/>
    </source>
</evidence>
<proteinExistence type="inferred from homology"/>
<evidence type="ECO:0000256" key="7">
    <source>
        <dbReference type="PIRSR" id="PIRSR639901-1"/>
    </source>
</evidence>
<feature type="site" description="Transition state stabilizer" evidence="8">
    <location>
        <position position="129"/>
    </location>
</feature>
<dbReference type="GO" id="GO:0009244">
    <property type="term" value="P:lipopolysaccharide core region biosynthetic process"/>
    <property type="evidence" value="ECO:0007669"/>
    <property type="project" value="UniProtKB-UniRule"/>
</dbReference>
<comment type="similarity">
    <text evidence="9">Belongs to the glycosyltransferase group 1 family.</text>
</comment>
<organism evidence="11 12">
    <name type="scientific">Candidatus Scalindua arabica</name>
    <dbReference type="NCBI Taxonomy" id="1127984"/>
    <lineage>
        <taxon>Bacteria</taxon>
        <taxon>Pseudomonadati</taxon>
        <taxon>Planctomycetota</taxon>
        <taxon>Candidatus Brocadiia</taxon>
        <taxon>Candidatus Brocadiales</taxon>
        <taxon>Candidatus Scalinduaceae</taxon>
        <taxon>Candidatus Scalindua</taxon>
    </lineage>
</organism>
<keyword evidence="9" id="KW-0448">Lipopolysaccharide biosynthesis</keyword>
<dbReference type="GO" id="GO:0009245">
    <property type="term" value="P:lipid A biosynthetic process"/>
    <property type="evidence" value="ECO:0007669"/>
    <property type="project" value="TreeGrafter"/>
</dbReference>
<comment type="subcellular location">
    <subcellularLocation>
        <location evidence="9">Cell membrane</location>
    </subcellularLocation>
</comment>
<gene>
    <name evidence="11" type="ORF">MAG551_01649</name>
</gene>